<gene>
    <name evidence="1" type="ORF">SAMN06265219_11395</name>
</gene>
<protein>
    <submittedName>
        <fullName evidence="1">Uncharacterized protein</fullName>
    </submittedName>
</protein>
<keyword evidence="2" id="KW-1185">Reference proteome</keyword>
<sequence>MLVFGAMVSGGCDVQNSQQDSGDFEQIYSELKGIWQPVSSQSERPVDANFDGVSSTNMLDELTNSQNYTLSVRILKKEESLTETDYRHVLAMPYSVQVFPVEASPKSADFYINYIMNVVTLQFEVNQAQDAFILNPKSASEDQEKHPFPESITLTNNRLTIEVTMQKELYTASGWHTVTIKTRYSRISETT</sequence>
<evidence type="ECO:0000313" key="2">
    <source>
        <dbReference type="Proteomes" id="UP000317557"/>
    </source>
</evidence>
<accession>A0A521ES80</accession>
<evidence type="ECO:0000313" key="1">
    <source>
        <dbReference type="EMBL" id="SMO86779.1"/>
    </source>
</evidence>
<organism evidence="1 2">
    <name type="scientific">Gracilimonas mengyeensis</name>
    <dbReference type="NCBI Taxonomy" id="1302730"/>
    <lineage>
        <taxon>Bacteria</taxon>
        <taxon>Pseudomonadati</taxon>
        <taxon>Balneolota</taxon>
        <taxon>Balneolia</taxon>
        <taxon>Balneolales</taxon>
        <taxon>Balneolaceae</taxon>
        <taxon>Gracilimonas</taxon>
    </lineage>
</organism>
<proteinExistence type="predicted"/>
<dbReference type="AlphaFoldDB" id="A0A521ES80"/>
<reference evidence="1 2" key="1">
    <citation type="submission" date="2017-05" db="EMBL/GenBank/DDBJ databases">
        <authorList>
            <person name="Varghese N."/>
            <person name="Submissions S."/>
        </authorList>
    </citation>
    <scope>NUCLEOTIDE SEQUENCE [LARGE SCALE GENOMIC DNA]</scope>
    <source>
        <strain evidence="1 2">DSM 21985</strain>
    </source>
</reference>
<name>A0A521ES80_9BACT</name>
<dbReference type="EMBL" id="FXTP01000013">
    <property type="protein sequence ID" value="SMO86779.1"/>
    <property type="molecule type" value="Genomic_DNA"/>
</dbReference>
<dbReference type="Proteomes" id="UP000317557">
    <property type="component" value="Unassembled WGS sequence"/>
</dbReference>